<dbReference type="InterPro" id="IPR036661">
    <property type="entry name" value="Luciferase-like_sf"/>
</dbReference>
<dbReference type="Gene3D" id="3.20.20.30">
    <property type="entry name" value="Luciferase-like domain"/>
    <property type="match status" value="1"/>
</dbReference>
<sequence>MKIDTSLPLAGPADPREAARHAEEAGYDGLWAAEVKHDPFVALTLAATVTERAELGTSIALAFARNPMSLAATANDLQVLSGGRLLLGLGTQVRAHITRRFSMPWSQPAARMREFVLALRAIWECWADGTRLDFRGEFYSHTLMTPMFVPEPHGFGAPKVLLAGVGEAMTRTAAEVGDGFLCHGFTTERYLREVTVPALRQGRGGELGDFQLVGLPMIATGRTEEELARAVAGVRAQIAFYGSTPAYRGVLDLHGWGALGEELHGLSKQGEWERMGTLIDDDVLDAVAVVGEPEEIAPELLRRYGDLFSRCSLYTPWDADAALVTGIAADVRTGAAEEGQA</sequence>
<dbReference type="SUPFAM" id="SSF51679">
    <property type="entry name" value="Bacterial luciferase-like"/>
    <property type="match status" value="1"/>
</dbReference>
<dbReference type="Proteomes" id="UP001143463">
    <property type="component" value="Unassembled WGS sequence"/>
</dbReference>
<dbReference type="EMBL" id="BSFQ01000035">
    <property type="protein sequence ID" value="GLL14667.1"/>
    <property type="molecule type" value="Genomic_DNA"/>
</dbReference>
<reference evidence="2" key="2">
    <citation type="submission" date="2023-01" db="EMBL/GenBank/DDBJ databases">
        <authorList>
            <person name="Sun Q."/>
            <person name="Evtushenko L."/>
        </authorList>
    </citation>
    <scope>NUCLEOTIDE SEQUENCE</scope>
    <source>
        <strain evidence="2">VKM Ac-1069</strain>
    </source>
</reference>
<evidence type="ECO:0000313" key="2">
    <source>
        <dbReference type="EMBL" id="GLL14667.1"/>
    </source>
</evidence>
<dbReference type="InterPro" id="IPR019919">
    <property type="entry name" value="Lucif-like_OxRdtase_MSMEG_2256"/>
</dbReference>
<dbReference type="CDD" id="cd01097">
    <property type="entry name" value="Tetrahydromethanopterin_reductase"/>
    <property type="match status" value="1"/>
</dbReference>
<dbReference type="AlphaFoldDB" id="A0A9W6NZF1"/>
<dbReference type="RefSeq" id="WP_037051204.1">
    <property type="nucleotide sequence ID" value="NZ_BAAAUZ010000014.1"/>
</dbReference>
<dbReference type="Pfam" id="PF00296">
    <property type="entry name" value="Bac_luciferase"/>
    <property type="match status" value="1"/>
</dbReference>
<name>A0A9W6NZF1_9PSEU</name>
<dbReference type="InterPro" id="IPR050564">
    <property type="entry name" value="F420-G6PD/mer"/>
</dbReference>
<accession>A0A9W6NZF1</accession>
<gene>
    <name evidence="2" type="ORF">GCM10017577_58150</name>
</gene>
<feature type="domain" description="Luciferase-like" evidence="1">
    <location>
        <begin position="12"/>
        <end position="303"/>
    </location>
</feature>
<protein>
    <submittedName>
        <fullName evidence="2">LLM class F420-dependent oxidoreductase</fullName>
    </submittedName>
</protein>
<dbReference type="InterPro" id="IPR011251">
    <property type="entry name" value="Luciferase-like_dom"/>
</dbReference>
<keyword evidence="3" id="KW-1185">Reference proteome</keyword>
<dbReference type="PANTHER" id="PTHR43244:SF2">
    <property type="entry name" value="CONSERVED HYPOTHETICAL ALANINE AND PROLINE-RICH PROTEIN"/>
    <property type="match status" value="1"/>
</dbReference>
<dbReference type="GO" id="GO:0016705">
    <property type="term" value="F:oxidoreductase activity, acting on paired donors, with incorporation or reduction of molecular oxygen"/>
    <property type="evidence" value="ECO:0007669"/>
    <property type="project" value="InterPro"/>
</dbReference>
<evidence type="ECO:0000313" key="3">
    <source>
        <dbReference type="Proteomes" id="UP001143463"/>
    </source>
</evidence>
<dbReference type="PANTHER" id="PTHR43244">
    <property type="match status" value="1"/>
</dbReference>
<evidence type="ECO:0000259" key="1">
    <source>
        <dbReference type="Pfam" id="PF00296"/>
    </source>
</evidence>
<comment type="caution">
    <text evidence="2">The sequence shown here is derived from an EMBL/GenBank/DDBJ whole genome shotgun (WGS) entry which is preliminary data.</text>
</comment>
<dbReference type="NCBIfam" id="TIGR03617">
    <property type="entry name" value="F420_MSMEG_2256"/>
    <property type="match status" value="1"/>
</dbReference>
<organism evidence="2 3">
    <name type="scientific">Pseudonocardia halophobica</name>
    <dbReference type="NCBI Taxonomy" id="29401"/>
    <lineage>
        <taxon>Bacteria</taxon>
        <taxon>Bacillati</taxon>
        <taxon>Actinomycetota</taxon>
        <taxon>Actinomycetes</taxon>
        <taxon>Pseudonocardiales</taxon>
        <taxon>Pseudonocardiaceae</taxon>
        <taxon>Pseudonocardia</taxon>
    </lineage>
</organism>
<reference evidence="2" key="1">
    <citation type="journal article" date="2014" name="Int. J. Syst. Evol. Microbiol.">
        <title>Complete genome sequence of Corynebacterium casei LMG S-19264T (=DSM 44701T), isolated from a smear-ripened cheese.</title>
        <authorList>
            <consortium name="US DOE Joint Genome Institute (JGI-PGF)"/>
            <person name="Walter F."/>
            <person name="Albersmeier A."/>
            <person name="Kalinowski J."/>
            <person name="Ruckert C."/>
        </authorList>
    </citation>
    <scope>NUCLEOTIDE SEQUENCE</scope>
    <source>
        <strain evidence="2">VKM Ac-1069</strain>
    </source>
</reference>
<proteinExistence type="predicted"/>